<sequence>VWRLKIIPPVGETPGNLFPQEGQSLWNNLRFLILPEILPYISKVLDFKSDGHCCFLMNKIYQHTEERSQWYKDNSYIDNISSVLNTIKFESSGPCCVGNWILIPKL</sequence>
<keyword evidence="2" id="KW-1185">Reference proteome</keyword>
<feature type="non-terminal residue" evidence="1">
    <location>
        <position position="1"/>
    </location>
</feature>
<gene>
    <name evidence="1" type="ORF">VP01_4885g3</name>
</gene>
<dbReference type="Proteomes" id="UP000037035">
    <property type="component" value="Unassembled WGS sequence"/>
</dbReference>
<proteinExistence type="predicted"/>
<protein>
    <submittedName>
        <fullName evidence="1">Uncharacterized protein</fullName>
    </submittedName>
</protein>
<name>A0A0L6UMY9_9BASI</name>
<organism evidence="1 2">
    <name type="scientific">Puccinia sorghi</name>
    <dbReference type="NCBI Taxonomy" id="27349"/>
    <lineage>
        <taxon>Eukaryota</taxon>
        <taxon>Fungi</taxon>
        <taxon>Dikarya</taxon>
        <taxon>Basidiomycota</taxon>
        <taxon>Pucciniomycotina</taxon>
        <taxon>Pucciniomycetes</taxon>
        <taxon>Pucciniales</taxon>
        <taxon>Pucciniaceae</taxon>
        <taxon>Puccinia</taxon>
    </lineage>
</organism>
<dbReference type="VEuPathDB" id="FungiDB:VP01_4885g3"/>
<dbReference type="AlphaFoldDB" id="A0A0L6UMY9"/>
<evidence type="ECO:0000313" key="1">
    <source>
        <dbReference type="EMBL" id="KNZ49642.1"/>
    </source>
</evidence>
<dbReference type="OrthoDB" id="2507501at2759"/>
<evidence type="ECO:0000313" key="2">
    <source>
        <dbReference type="Proteomes" id="UP000037035"/>
    </source>
</evidence>
<reference evidence="1 2" key="1">
    <citation type="submission" date="2015-08" db="EMBL/GenBank/DDBJ databases">
        <title>Next Generation Sequencing and Analysis of the Genome of Puccinia sorghi L Schw, the Causal Agent of Maize Common Rust.</title>
        <authorList>
            <person name="Rochi L."/>
            <person name="Burguener G."/>
            <person name="Darino M."/>
            <person name="Turjanski A."/>
            <person name="Kreff E."/>
            <person name="Dieguez M.J."/>
            <person name="Sacco F."/>
        </authorList>
    </citation>
    <scope>NUCLEOTIDE SEQUENCE [LARGE SCALE GENOMIC DNA]</scope>
    <source>
        <strain evidence="1 2">RO10H11247</strain>
    </source>
</reference>
<accession>A0A0L6UMY9</accession>
<comment type="caution">
    <text evidence="1">The sequence shown here is derived from an EMBL/GenBank/DDBJ whole genome shotgun (WGS) entry which is preliminary data.</text>
</comment>
<dbReference type="EMBL" id="LAVV01010037">
    <property type="protein sequence ID" value="KNZ49642.1"/>
    <property type="molecule type" value="Genomic_DNA"/>
</dbReference>